<dbReference type="GO" id="GO:0030313">
    <property type="term" value="C:cell envelope"/>
    <property type="evidence" value="ECO:0007669"/>
    <property type="project" value="UniProtKB-SubCell"/>
</dbReference>
<feature type="coiled-coil region" evidence="3">
    <location>
        <begin position="444"/>
        <end position="483"/>
    </location>
</feature>
<name>A0A1I3HU86_9RHOB</name>
<evidence type="ECO:0000256" key="1">
    <source>
        <dbReference type="ARBA" id="ARBA00004196"/>
    </source>
</evidence>
<evidence type="ECO:0000313" key="6">
    <source>
        <dbReference type="EMBL" id="SFI39338.1"/>
    </source>
</evidence>
<evidence type="ECO:0000259" key="4">
    <source>
        <dbReference type="Pfam" id="PF01590"/>
    </source>
</evidence>
<accession>A0A1I3HU86</accession>
<dbReference type="Pfam" id="PF01590">
    <property type="entry name" value="GAF"/>
    <property type="match status" value="1"/>
</dbReference>
<dbReference type="Gene3D" id="3.30.450.40">
    <property type="match status" value="1"/>
</dbReference>
<evidence type="ECO:0000313" key="7">
    <source>
        <dbReference type="Proteomes" id="UP000199377"/>
    </source>
</evidence>
<evidence type="ECO:0000256" key="3">
    <source>
        <dbReference type="SAM" id="Coils"/>
    </source>
</evidence>
<dbReference type="InterPro" id="IPR003018">
    <property type="entry name" value="GAF"/>
</dbReference>
<dbReference type="Pfam" id="PF25973">
    <property type="entry name" value="BSH_CzcB"/>
    <property type="match status" value="1"/>
</dbReference>
<keyword evidence="2 3" id="KW-0175">Coiled coil</keyword>
<dbReference type="InterPro" id="IPR050465">
    <property type="entry name" value="UPF0194_transport"/>
</dbReference>
<sequence length="624" mass="66638">MDGPAEPQSPPPSGLDASERALWAQLSAAEGLAATAQAWAPMACARIRGAQAAAVMLDPGDGRPLRVAAAHPATRLPSGEALAAAESALAQARGVIRGAAGPDAADQPVAMAVPILVDGRALGAGVLEMSPQGPEGMRRAMRSLQWACAWLRDAARADAAAAERTRYEQVGHALHVVVAAAEREGFESAARAAATDLAARFACDRVAIGVRRGRATRVRAISHAAQFGRRMDLVRLIAAAMDEAIDQRAVTLHPEATAEAPLATRAAEALARAHGAGHVLTVPLYAVDRYVGAVTFERPADRPFSQAEAETLEASVTVLAPVLEEKRANDRWLIQRAGDVTLAHLGRLLGPGRLARKLTVLALLAVVAFFWVAKAPYRVSADAVVEGEVQRAVVAPFEGFLAEAPVRAGDRVAEGDLLAKLDDRDLALERLRLVTERQRRVREYEQALARRDRAEARIKSTQIDQAEAQIELIDARIARSELRAPFDGVVVSGDLSQSIGGAVARGESLLDVAPLDSWRVVMQVDERRIADIAPGQGGSLLVAALPEQPFEIEVVAVTPVARYAEGATTFEVEARVLGDASRLAPGMAGAGRIAVDERRLIAIWMRPLIDWARLTAWRWSPWTF</sequence>
<proteinExistence type="predicted"/>
<dbReference type="OrthoDB" id="9806939at2"/>
<dbReference type="Proteomes" id="UP000199377">
    <property type="component" value="Unassembled WGS sequence"/>
</dbReference>
<evidence type="ECO:0000259" key="5">
    <source>
        <dbReference type="Pfam" id="PF25973"/>
    </source>
</evidence>
<dbReference type="AlphaFoldDB" id="A0A1I3HU86"/>
<evidence type="ECO:0000256" key="2">
    <source>
        <dbReference type="ARBA" id="ARBA00023054"/>
    </source>
</evidence>
<dbReference type="RefSeq" id="WP_092860532.1">
    <property type="nucleotide sequence ID" value="NZ_FOQH01000006.1"/>
</dbReference>
<organism evidence="6 7">
    <name type="scientific">Albimonas pacifica</name>
    <dbReference type="NCBI Taxonomy" id="1114924"/>
    <lineage>
        <taxon>Bacteria</taxon>
        <taxon>Pseudomonadati</taxon>
        <taxon>Pseudomonadota</taxon>
        <taxon>Alphaproteobacteria</taxon>
        <taxon>Rhodobacterales</taxon>
        <taxon>Paracoccaceae</taxon>
        <taxon>Albimonas</taxon>
    </lineage>
</organism>
<gene>
    <name evidence="6" type="ORF">SAMN05216258_106180</name>
</gene>
<dbReference type="PANTHER" id="PTHR32347:SF23">
    <property type="entry name" value="BLL5650 PROTEIN"/>
    <property type="match status" value="1"/>
</dbReference>
<dbReference type="SUPFAM" id="SSF111369">
    <property type="entry name" value="HlyD-like secretion proteins"/>
    <property type="match status" value="1"/>
</dbReference>
<dbReference type="SUPFAM" id="SSF55781">
    <property type="entry name" value="GAF domain-like"/>
    <property type="match status" value="1"/>
</dbReference>
<reference evidence="6 7" key="1">
    <citation type="submission" date="2016-10" db="EMBL/GenBank/DDBJ databases">
        <authorList>
            <person name="de Groot N.N."/>
        </authorList>
    </citation>
    <scope>NUCLEOTIDE SEQUENCE [LARGE SCALE GENOMIC DNA]</scope>
    <source>
        <strain evidence="6 7">CGMCC 1.11030</strain>
    </source>
</reference>
<feature type="domain" description="CzcB-like barrel-sandwich hybrid" evidence="5">
    <location>
        <begin position="392"/>
        <end position="513"/>
    </location>
</feature>
<dbReference type="EMBL" id="FOQH01000006">
    <property type="protein sequence ID" value="SFI39338.1"/>
    <property type="molecule type" value="Genomic_DNA"/>
</dbReference>
<dbReference type="Gene3D" id="2.40.50.100">
    <property type="match status" value="1"/>
</dbReference>
<feature type="domain" description="GAF" evidence="4">
    <location>
        <begin position="187"/>
        <end position="318"/>
    </location>
</feature>
<dbReference type="Gene3D" id="2.40.30.170">
    <property type="match status" value="1"/>
</dbReference>
<comment type="subcellular location">
    <subcellularLocation>
        <location evidence="1">Cell envelope</location>
    </subcellularLocation>
</comment>
<keyword evidence="7" id="KW-1185">Reference proteome</keyword>
<dbReference type="InterPro" id="IPR029016">
    <property type="entry name" value="GAF-like_dom_sf"/>
</dbReference>
<protein>
    <submittedName>
        <fullName evidence="6">Multidrug resistance efflux pump</fullName>
    </submittedName>
</protein>
<dbReference type="InterPro" id="IPR058647">
    <property type="entry name" value="BSH_CzcB-like"/>
</dbReference>
<dbReference type="STRING" id="1114924.SAMN05216258_106180"/>
<dbReference type="PANTHER" id="PTHR32347">
    <property type="entry name" value="EFFLUX SYSTEM COMPONENT YKNX-RELATED"/>
    <property type="match status" value="1"/>
</dbReference>